<dbReference type="AlphaFoldDB" id="A0AAJ6QM09"/>
<dbReference type="RefSeq" id="XP_003737208.1">
    <property type="nucleotide sequence ID" value="XM_003737160.2"/>
</dbReference>
<keyword evidence="5" id="KW-1185">Reference proteome</keyword>
<evidence type="ECO:0000256" key="3">
    <source>
        <dbReference type="SAM" id="MobiDB-lite"/>
    </source>
</evidence>
<evidence type="ECO:0000313" key="5">
    <source>
        <dbReference type="Proteomes" id="UP000694867"/>
    </source>
</evidence>
<dbReference type="Proteomes" id="UP000694867">
    <property type="component" value="Unplaced"/>
</dbReference>
<gene>
    <name evidence="6" type="primary">LOC100898006</name>
</gene>
<dbReference type="InterPro" id="IPR031311">
    <property type="entry name" value="CHIT_BIND_RR_consensus"/>
</dbReference>
<keyword evidence="4" id="KW-0732">Signal</keyword>
<name>A0AAJ6QM09_9ACAR</name>
<dbReference type="GO" id="GO:0042302">
    <property type="term" value="F:structural constituent of cuticle"/>
    <property type="evidence" value="ECO:0007669"/>
    <property type="project" value="UniProtKB-UniRule"/>
</dbReference>
<feature type="chain" id="PRO_5042601019" evidence="4">
    <location>
        <begin position="18"/>
        <end position="232"/>
    </location>
</feature>
<reference evidence="6" key="1">
    <citation type="submission" date="2025-08" db="UniProtKB">
        <authorList>
            <consortium name="RefSeq"/>
        </authorList>
    </citation>
    <scope>IDENTIFICATION</scope>
</reference>
<dbReference type="GO" id="GO:0005615">
    <property type="term" value="C:extracellular space"/>
    <property type="evidence" value="ECO:0007669"/>
    <property type="project" value="TreeGrafter"/>
</dbReference>
<dbReference type="InterPro" id="IPR000618">
    <property type="entry name" value="Insect_cuticle"/>
</dbReference>
<feature type="region of interest" description="Disordered" evidence="3">
    <location>
        <begin position="152"/>
        <end position="171"/>
    </location>
</feature>
<dbReference type="KEGG" id="goe:100898006"/>
<evidence type="ECO:0000256" key="1">
    <source>
        <dbReference type="ARBA" id="ARBA00022460"/>
    </source>
</evidence>
<protein>
    <submittedName>
        <fullName evidence="6">Cuticle protein 18.6</fullName>
    </submittedName>
</protein>
<keyword evidence="1 2" id="KW-0193">Cuticle</keyword>
<dbReference type="PROSITE" id="PS51155">
    <property type="entry name" value="CHIT_BIND_RR_2"/>
    <property type="match status" value="1"/>
</dbReference>
<evidence type="ECO:0000313" key="6">
    <source>
        <dbReference type="RefSeq" id="XP_003737208.1"/>
    </source>
</evidence>
<dbReference type="PROSITE" id="PS00233">
    <property type="entry name" value="CHIT_BIND_RR_1"/>
    <property type="match status" value="1"/>
</dbReference>
<sequence length="232" mass="26563">MHFPILFIVSLSLSVHAQVRSSFSSPYATYATEYDSVGYRNYPRERDHYERFDSLHRHVDDGHYDHGSYYPRHRQAAYPYPRYQRISRLSDPYRQSAQSVYARNTVRQIPFRRTSSISSGRDYYPVAPRQTAYERFAAQPYSFEYAVNGLDGSQERRESGDGSGRVNGAYSFSLPDGRRRLVQYTADEGGFRAKVDTNEAGTESQSPAAVQLFSSAVPGPRAAILSDRNYQY</sequence>
<proteinExistence type="predicted"/>
<feature type="signal peptide" evidence="4">
    <location>
        <begin position="1"/>
        <end position="17"/>
    </location>
</feature>
<dbReference type="PANTHER" id="PTHR12236:SF79">
    <property type="entry name" value="CUTICULAR PROTEIN 50CB-RELATED"/>
    <property type="match status" value="1"/>
</dbReference>
<organism evidence="5 6">
    <name type="scientific">Galendromus occidentalis</name>
    <name type="common">western predatory mite</name>
    <dbReference type="NCBI Taxonomy" id="34638"/>
    <lineage>
        <taxon>Eukaryota</taxon>
        <taxon>Metazoa</taxon>
        <taxon>Ecdysozoa</taxon>
        <taxon>Arthropoda</taxon>
        <taxon>Chelicerata</taxon>
        <taxon>Arachnida</taxon>
        <taxon>Acari</taxon>
        <taxon>Parasitiformes</taxon>
        <taxon>Mesostigmata</taxon>
        <taxon>Gamasina</taxon>
        <taxon>Phytoseioidea</taxon>
        <taxon>Phytoseiidae</taxon>
        <taxon>Typhlodrominae</taxon>
        <taxon>Galendromus</taxon>
    </lineage>
</organism>
<dbReference type="PANTHER" id="PTHR12236">
    <property type="entry name" value="STRUCTURAL CONTITUENT OF CUTICLE"/>
    <property type="match status" value="1"/>
</dbReference>
<dbReference type="GeneID" id="100898006"/>
<dbReference type="InterPro" id="IPR051217">
    <property type="entry name" value="Insect_Cuticle_Struc_Prot"/>
</dbReference>
<evidence type="ECO:0000256" key="4">
    <source>
        <dbReference type="SAM" id="SignalP"/>
    </source>
</evidence>
<dbReference type="GO" id="GO:0031012">
    <property type="term" value="C:extracellular matrix"/>
    <property type="evidence" value="ECO:0007669"/>
    <property type="project" value="TreeGrafter"/>
</dbReference>
<evidence type="ECO:0000256" key="2">
    <source>
        <dbReference type="PROSITE-ProRule" id="PRU00497"/>
    </source>
</evidence>
<accession>A0AAJ6QM09</accession>
<dbReference type="Pfam" id="PF00379">
    <property type="entry name" value="Chitin_bind_4"/>
    <property type="match status" value="1"/>
</dbReference>